<keyword evidence="4" id="KW-0804">Transcription</keyword>
<evidence type="ECO:0000256" key="5">
    <source>
        <dbReference type="ARBA" id="ARBA00023242"/>
    </source>
</evidence>
<dbReference type="InterPro" id="IPR003657">
    <property type="entry name" value="WRKY_dom"/>
</dbReference>
<evidence type="ECO:0000259" key="7">
    <source>
        <dbReference type="PROSITE" id="PS50811"/>
    </source>
</evidence>
<keyword evidence="2" id="KW-0805">Transcription regulation</keyword>
<dbReference type="Pfam" id="PF03106">
    <property type="entry name" value="WRKY"/>
    <property type="match status" value="1"/>
</dbReference>
<evidence type="ECO:0000256" key="2">
    <source>
        <dbReference type="ARBA" id="ARBA00023015"/>
    </source>
</evidence>
<reference evidence="9" key="2">
    <citation type="submission" date="2025-08" db="UniProtKB">
        <authorList>
            <consortium name="RefSeq"/>
        </authorList>
    </citation>
    <scope>IDENTIFICATION</scope>
    <source>
        <tissue evidence="9">Leaf</tissue>
    </source>
</reference>
<dbReference type="GO" id="GO:0003700">
    <property type="term" value="F:DNA-binding transcription factor activity"/>
    <property type="evidence" value="ECO:0007669"/>
    <property type="project" value="InterPro"/>
</dbReference>
<protein>
    <submittedName>
        <fullName evidence="9">WRKY transcription factor 22-like</fullName>
    </submittedName>
</protein>
<dbReference type="RefSeq" id="XP_020088375.1">
    <property type="nucleotide sequence ID" value="XM_020232786.1"/>
</dbReference>
<dbReference type="PROSITE" id="PS50811">
    <property type="entry name" value="WRKY"/>
    <property type="match status" value="1"/>
</dbReference>
<name>A0A6P5F540_ANACO</name>
<dbReference type="GO" id="GO:0005634">
    <property type="term" value="C:nucleus"/>
    <property type="evidence" value="ECO:0007669"/>
    <property type="project" value="UniProtKB-SubCell"/>
</dbReference>
<gene>
    <name evidence="9" type="primary">LOC109710277</name>
</gene>
<sequence>MEEDGNNWDLQAVVRGCRFSGGAAAAAADPFSSFPAPAAAEVKLGEEAMVGGGGGGGDGFLSPDLLLAGRSRSGLEELQELYMAFFPKQSQQQQQQQQKGGGGGGTLHQPHPPPLPSSPSSSSGAAVGVKNQQKRVVCHVPADGVSSDMWAWRKYGQKPIKGSPYPRYVIN</sequence>
<reference evidence="8" key="1">
    <citation type="journal article" date="2015" name="Nat. Genet.">
        <title>The pineapple genome and the evolution of CAM photosynthesis.</title>
        <authorList>
            <person name="Ming R."/>
            <person name="VanBuren R."/>
            <person name="Wai C.M."/>
            <person name="Tang H."/>
            <person name="Schatz M.C."/>
            <person name="Bowers J.E."/>
            <person name="Lyons E."/>
            <person name="Wang M.L."/>
            <person name="Chen J."/>
            <person name="Biggers E."/>
            <person name="Zhang J."/>
            <person name="Huang L."/>
            <person name="Zhang L."/>
            <person name="Miao W."/>
            <person name="Zhang J."/>
            <person name="Ye Z."/>
            <person name="Miao C."/>
            <person name="Lin Z."/>
            <person name="Wang H."/>
            <person name="Zhou H."/>
            <person name="Yim W.C."/>
            <person name="Priest H.D."/>
            <person name="Zheng C."/>
            <person name="Woodhouse M."/>
            <person name="Edger P.P."/>
            <person name="Guyot R."/>
            <person name="Guo H.B."/>
            <person name="Guo H."/>
            <person name="Zheng G."/>
            <person name="Singh R."/>
            <person name="Sharma A."/>
            <person name="Min X."/>
            <person name="Zheng Y."/>
            <person name="Lee H."/>
            <person name="Gurtowski J."/>
            <person name="Sedlazeck F.J."/>
            <person name="Harkess A."/>
            <person name="McKain M.R."/>
            <person name="Liao Z."/>
            <person name="Fang J."/>
            <person name="Liu J."/>
            <person name="Zhang X."/>
            <person name="Zhang Q."/>
            <person name="Hu W."/>
            <person name="Qin Y."/>
            <person name="Wang K."/>
            <person name="Chen L.Y."/>
            <person name="Shirley N."/>
            <person name="Lin Y.R."/>
            <person name="Liu L.Y."/>
            <person name="Hernandez A.G."/>
            <person name="Wright C.L."/>
            <person name="Bulone V."/>
            <person name="Tuskan G.A."/>
            <person name="Heath K."/>
            <person name="Zee F."/>
            <person name="Moore P.H."/>
            <person name="Sunkar R."/>
            <person name="Leebens-Mack J.H."/>
            <person name="Mockler T."/>
            <person name="Bennetzen J.L."/>
            <person name="Freeling M."/>
            <person name="Sankoff D."/>
            <person name="Paterson A.H."/>
            <person name="Zhu X."/>
            <person name="Yang X."/>
            <person name="Smith J.A."/>
            <person name="Cushman J.C."/>
            <person name="Paull R.E."/>
            <person name="Yu Q."/>
        </authorList>
    </citation>
    <scope>NUCLEOTIDE SEQUENCE [LARGE SCALE GENOMIC DNA]</scope>
    <source>
        <strain evidence="8">cv. F153</strain>
    </source>
</reference>
<organism evidence="8 9">
    <name type="scientific">Ananas comosus</name>
    <name type="common">Pineapple</name>
    <name type="synonym">Ananas ananas</name>
    <dbReference type="NCBI Taxonomy" id="4615"/>
    <lineage>
        <taxon>Eukaryota</taxon>
        <taxon>Viridiplantae</taxon>
        <taxon>Streptophyta</taxon>
        <taxon>Embryophyta</taxon>
        <taxon>Tracheophyta</taxon>
        <taxon>Spermatophyta</taxon>
        <taxon>Magnoliopsida</taxon>
        <taxon>Liliopsida</taxon>
        <taxon>Poales</taxon>
        <taxon>Bromeliaceae</taxon>
        <taxon>Bromelioideae</taxon>
        <taxon>Ananas</taxon>
    </lineage>
</organism>
<dbReference type="Proteomes" id="UP000515123">
    <property type="component" value="Linkage group 5"/>
</dbReference>
<keyword evidence="5" id="KW-0539">Nucleus</keyword>
<comment type="subcellular location">
    <subcellularLocation>
        <location evidence="1">Nucleus</location>
    </subcellularLocation>
</comment>
<dbReference type="PANTHER" id="PTHR32096">
    <property type="entry name" value="WRKY TRANSCRIPTION FACTOR 30-RELATED-RELATED"/>
    <property type="match status" value="1"/>
</dbReference>
<dbReference type="SUPFAM" id="SSF118290">
    <property type="entry name" value="WRKY DNA-binding domain"/>
    <property type="match status" value="1"/>
</dbReference>
<keyword evidence="3" id="KW-0238">DNA-binding</keyword>
<evidence type="ECO:0000256" key="1">
    <source>
        <dbReference type="ARBA" id="ARBA00004123"/>
    </source>
</evidence>
<evidence type="ECO:0000313" key="9">
    <source>
        <dbReference type="RefSeq" id="XP_020088375.1"/>
    </source>
</evidence>
<dbReference type="PANTHER" id="PTHR32096:SF61">
    <property type="entry name" value="WRKY TRANSCRIPTION FACTOR 22"/>
    <property type="match status" value="1"/>
</dbReference>
<dbReference type="AlphaFoldDB" id="A0A6P5F540"/>
<evidence type="ECO:0000313" key="8">
    <source>
        <dbReference type="Proteomes" id="UP000515123"/>
    </source>
</evidence>
<proteinExistence type="predicted"/>
<dbReference type="OrthoDB" id="773436at2759"/>
<dbReference type="InterPro" id="IPR044810">
    <property type="entry name" value="WRKY_plant"/>
</dbReference>
<accession>A0A6P5F540</accession>
<dbReference type="GO" id="GO:0000976">
    <property type="term" value="F:transcription cis-regulatory region binding"/>
    <property type="evidence" value="ECO:0007669"/>
    <property type="project" value="TreeGrafter"/>
</dbReference>
<feature type="compositionally biased region" description="Low complexity" evidence="6">
    <location>
        <begin position="87"/>
        <end position="98"/>
    </location>
</feature>
<dbReference type="GeneID" id="109710277"/>
<feature type="region of interest" description="Disordered" evidence="6">
    <location>
        <begin position="86"/>
        <end position="132"/>
    </location>
</feature>
<evidence type="ECO:0000256" key="6">
    <source>
        <dbReference type="SAM" id="MobiDB-lite"/>
    </source>
</evidence>
<evidence type="ECO:0000256" key="3">
    <source>
        <dbReference type="ARBA" id="ARBA00023125"/>
    </source>
</evidence>
<dbReference type="Gene3D" id="2.20.25.80">
    <property type="entry name" value="WRKY domain"/>
    <property type="match status" value="1"/>
</dbReference>
<dbReference type="InterPro" id="IPR036576">
    <property type="entry name" value="WRKY_dom_sf"/>
</dbReference>
<keyword evidence="8" id="KW-1185">Reference proteome</keyword>
<feature type="domain" description="WRKY" evidence="7">
    <location>
        <begin position="141"/>
        <end position="171"/>
    </location>
</feature>
<evidence type="ECO:0000256" key="4">
    <source>
        <dbReference type="ARBA" id="ARBA00023163"/>
    </source>
</evidence>